<dbReference type="FunFam" id="3.40.50.720:FF:000033">
    <property type="entry name" value="Adenylyltransferase and sulfurtransferase MOCS3"/>
    <property type="match status" value="1"/>
</dbReference>
<dbReference type="PANTHER" id="PTHR10953">
    <property type="entry name" value="UBIQUITIN-ACTIVATING ENZYME E1"/>
    <property type="match status" value="1"/>
</dbReference>
<dbReference type="PANTHER" id="PTHR10953:SF102">
    <property type="entry name" value="ADENYLYLTRANSFERASE AND SULFURTRANSFERASE MOCS3"/>
    <property type="match status" value="1"/>
</dbReference>
<dbReference type="OrthoDB" id="9804286at2"/>
<dbReference type="GO" id="GO:0005524">
    <property type="term" value="F:ATP binding"/>
    <property type="evidence" value="ECO:0007669"/>
    <property type="project" value="UniProtKB-KW"/>
</dbReference>
<dbReference type="InterPro" id="IPR000594">
    <property type="entry name" value="ThiF_NAD_FAD-bd"/>
</dbReference>
<dbReference type="InterPro" id="IPR001763">
    <property type="entry name" value="Rhodanese-like_dom"/>
</dbReference>
<name>A0A1E5T9V7_9FLAO</name>
<dbReference type="SUPFAM" id="SSF69572">
    <property type="entry name" value="Activating enzymes of the ubiquitin-like proteins"/>
    <property type="match status" value="1"/>
</dbReference>
<keyword evidence="2" id="KW-0808">Transferase</keyword>
<feature type="domain" description="Rhodanese" evidence="13">
    <location>
        <begin position="271"/>
        <end position="359"/>
    </location>
</feature>
<evidence type="ECO:0000313" key="14">
    <source>
        <dbReference type="EMBL" id="OEK08175.1"/>
    </source>
</evidence>
<dbReference type="EC" id="2.7.7.80" evidence="8"/>
<organism evidence="14 15">
    <name type="scientific">Flavivirga aquatica</name>
    <dbReference type="NCBI Taxonomy" id="1849968"/>
    <lineage>
        <taxon>Bacteria</taxon>
        <taxon>Pseudomonadati</taxon>
        <taxon>Bacteroidota</taxon>
        <taxon>Flavobacteriia</taxon>
        <taxon>Flavobacteriales</taxon>
        <taxon>Flavobacteriaceae</taxon>
        <taxon>Flavivirga</taxon>
    </lineage>
</organism>
<evidence type="ECO:0000256" key="3">
    <source>
        <dbReference type="ARBA" id="ARBA00022741"/>
    </source>
</evidence>
<keyword evidence="4" id="KW-0067">ATP-binding</keyword>
<dbReference type="GO" id="GO:0005829">
    <property type="term" value="C:cytosol"/>
    <property type="evidence" value="ECO:0007669"/>
    <property type="project" value="TreeGrafter"/>
</dbReference>
<dbReference type="InterPro" id="IPR045886">
    <property type="entry name" value="ThiF/MoeB/HesA"/>
</dbReference>
<accession>A0A1E5T9V7</accession>
<dbReference type="EMBL" id="MDJD01000034">
    <property type="protein sequence ID" value="OEK08175.1"/>
    <property type="molecule type" value="Genomic_DNA"/>
</dbReference>
<evidence type="ECO:0000256" key="1">
    <source>
        <dbReference type="ARBA" id="ARBA00009919"/>
    </source>
</evidence>
<evidence type="ECO:0000256" key="8">
    <source>
        <dbReference type="ARBA" id="ARBA00066884"/>
    </source>
</evidence>
<dbReference type="GO" id="GO:0004792">
    <property type="term" value="F:thiosulfate-cyanide sulfurtransferase activity"/>
    <property type="evidence" value="ECO:0007669"/>
    <property type="project" value="TreeGrafter"/>
</dbReference>
<protein>
    <recommendedName>
        <fullName evidence="9">Molybdopterin-synthase adenylyltransferase</fullName>
        <ecNumber evidence="8">2.7.7.80</ecNumber>
    </recommendedName>
    <alternativeName>
        <fullName evidence="12">MoaD protein adenylase</fullName>
    </alternativeName>
    <alternativeName>
        <fullName evidence="10">Molybdopterin-converting factor subunit 1 adenylase</fullName>
    </alternativeName>
    <alternativeName>
        <fullName evidence="11">Sulfur carrier protein MoaD adenylyltransferase</fullName>
    </alternativeName>
</protein>
<gene>
    <name evidence="14" type="ORF">A8C32_01555</name>
</gene>
<evidence type="ECO:0000313" key="15">
    <source>
        <dbReference type="Proteomes" id="UP000095713"/>
    </source>
</evidence>
<dbReference type="InterPro" id="IPR035985">
    <property type="entry name" value="Ubiquitin-activating_enz"/>
</dbReference>
<dbReference type="GO" id="GO:0061605">
    <property type="term" value="F:molybdopterin-synthase adenylyltransferase activity"/>
    <property type="evidence" value="ECO:0007669"/>
    <property type="project" value="UniProtKB-EC"/>
</dbReference>
<keyword evidence="15" id="KW-1185">Reference proteome</keyword>
<dbReference type="Gene3D" id="3.40.50.720">
    <property type="entry name" value="NAD(P)-binding Rossmann-like Domain"/>
    <property type="match status" value="1"/>
</dbReference>
<dbReference type="Proteomes" id="UP000095713">
    <property type="component" value="Unassembled WGS sequence"/>
</dbReference>
<dbReference type="Gene3D" id="3.40.250.10">
    <property type="entry name" value="Rhodanese-like domain"/>
    <property type="match status" value="1"/>
</dbReference>
<dbReference type="AlphaFoldDB" id="A0A1E5T9V7"/>
<dbReference type="PROSITE" id="PS50206">
    <property type="entry name" value="RHODANESE_3"/>
    <property type="match status" value="1"/>
</dbReference>
<reference evidence="14 15" key="1">
    <citation type="submission" date="2016-05" db="EMBL/GenBank/DDBJ databases">
        <title>Draft Genome Sequence of Algibacter sp. Strain SK-16 Isolated from the Surface Water of Aburatsubo Inlet.</title>
        <authorList>
            <person name="Wong S.-K."/>
            <person name="Yoshizawa S."/>
            <person name="Nakajima Y."/>
            <person name="Ogura Y."/>
            <person name="Tetsuya H."/>
            <person name="Hamasaki K."/>
        </authorList>
    </citation>
    <scope>NUCLEOTIDE SEQUENCE [LARGE SCALE GENOMIC DNA]</scope>
    <source>
        <strain evidence="14 15">SK-16</strain>
    </source>
</reference>
<dbReference type="CDD" id="cd00158">
    <property type="entry name" value="RHOD"/>
    <property type="match status" value="1"/>
</dbReference>
<keyword evidence="3" id="KW-0547">Nucleotide-binding</keyword>
<evidence type="ECO:0000256" key="2">
    <source>
        <dbReference type="ARBA" id="ARBA00022679"/>
    </source>
</evidence>
<comment type="function">
    <text evidence="6">Catalyzes the adenylation by ATP of the carboxyl group of the C-terminal glycine of sulfur carrier protein MoaD.</text>
</comment>
<sequence>MSRYSRHIILSEIGQEGQDKLSNAKVLVIGAGGLGCPILQYLAAAGIGTLGIVDFDVVETSNLQRQVLFGTSSLGQNKAEAAKKRLADLNDTISINTYPEKLTHSNAIDLFNQYDIIIDGTDNFETRYLVNDACIITNKPLVFGAIYKFEGQVSVFNYQNGPSYRCLFPTPPEAGTAPNCSEIGVLGVLPGIIGCMQANETLKIILELGDTLSGKLLCYNALTLQNSILKVKRSQEIIDSVLKDKENFNKQQVDFNCEITPIVISIEEILLKESIQFIDIREPHEQPKVDTLPVTYIPLSELENNIDKIDKTKDKAIFCQSGIRSKRAVTLLQELNVTNCFSVKEGAVEIIEINNRHCEEGTTEVISPK</sequence>
<dbReference type="GO" id="GO:0008146">
    <property type="term" value="F:sulfotransferase activity"/>
    <property type="evidence" value="ECO:0007669"/>
    <property type="project" value="TreeGrafter"/>
</dbReference>
<dbReference type="Pfam" id="PF00899">
    <property type="entry name" value="ThiF"/>
    <property type="match status" value="1"/>
</dbReference>
<evidence type="ECO:0000256" key="9">
    <source>
        <dbReference type="ARBA" id="ARBA00073635"/>
    </source>
</evidence>
<dbReference type="STRING" id="1849968.A8C32_01555"/>
<comment type="similarity">
    <text evidence="1">Belongs to the HesA/MoeB/ThiF family.</text>
</comment>
<evidence type="ECO:0000256" key="10">
    <source>
        <dbReference type="ARBA" id="ARBA00075110"/>
    </source>
</evidence>
<evidence type="ECO:0000259" key="13">
    <source>
        <dbReference type="PROSITE" id="PS50206"/>
    </source>
</evidence>
<dbReference type="RefSeq" id="WP_069829685.1">
    <property type="nucleotide sequence ID" value="NZ_MDJD01000034.1"/>
</dbReference>
<evidence type="ECO:0000256" key="11">
    <source>
        <dbReference type="ARBA" id="ARBA00075328"/>
    </source>
</evidence>
<evidence type="ECO:0000256" key="4">
    <source>
        <dbReference type="ARBA" id="ARBA00022840"/>
    </source>
</evidence>
<dbReference type="NCBIfam" id="NF004281">
    <property type="entry name" value="PRK05690.1"/>
    <property type="match status" value="1"/>
</dbReference>
<comment type="subunit">
    <text evidence="7">Homodimer. Forms a stable heterotetrameric complex of 2 MoeB and 2 MoaD during adenylation of MoaD.</text>
</comment>
<dbReference type="GO" id="GO:0008641">
    <property type="term" value="F:ubiquitin-like modifier activating enzyme activity"/>
    <property type="evidence" value="ECO:0007669"/>
    <property type="project" value="InterPro"/>
</dbReference>
<evidence type="ECO:0000256" key="12">
    <source>
        <dbReference type="ARBA" id="ARBA00078531"/>
    </source>
</evidence>
<proteinExistence type="inferred from homology"/>
<dbReference type="InterPro" id="IPR036873">
    <property type="entry name" value="Rhodanese-like_dom_sf"/>
</dbReference>
<comment type="caution">
    <text evidence="14">The sequence shown here is derived from an EMBL/GenBank/DDBJ whole genome shotgun (WGS) entry which is preliminary data.</text>
</comment>
<evidence type="ECO:0000256" key="5">
    <source>
        <dbReference type="ARBA" id="ARBA00052218"/>
    </source>
</evidence>
<evidence type="ECO:0000256" key="7">
    <source>
        <dbReference type="ARBA" id="ARBA00063809"/>
    </source>
</evidence>
<dbReference type="CDD" id="cd00757">
    <property type="entry name" value="ThiF_MoeB_HesA_family"/>
    <property type="match status" value="1"/>
</dbReference>
<evidence type="ECO:0000256" key="6">
    <source>
        <dbReference type="ARBA" id="ARBA00055169"/>
    </source>
</evidence>
<comment type="catalytic activity">
    <reaction evidence="5">
        <text>[molybdopterin-synthase sulfur-carrier protein]-C-terminal Gly-Gly + ATP + H(+) = [molybdopterin-synthase sulfur-carrier protein]-C-terminal Gly-Gly-AMP + diphosphate</text>
        <dbReference type="Rhea" id="RHEA:43616"/>
        <dbReference type="Rhea" id="RHEA-COMP:12159"/>
        <dbReference type="Rhea" id="RHEA-COMP:12202"/>
        <dbReference type="ChEBI" id="CHEBI:15378"/>
        <dbReference type="ChEBI" id="CHEBI:30616"/>
        <dbReference type="ChEBI" id="CHEBI:33019"/>
        <dbReference type="ChEBI" id="CHEBI:90618"/>
        <dbReference type="ChEBI" id="CHEBI:90778"/>
        <dbReference type="EC" id="2.7.7.80"/>
    </reaction>
</comment>